<comment type="caution">
    <text evidence="2">The sequence shown here is derived from an EMBL/GenBank/DDBJ whole genome shotgun (WGS) entry which is preliminary data.</text>
</comment>
<feature type="region of interest" description="Disordered" evidence="1">
    <location>
        <begin position="142"/>
        <end position="162"/>
    </location>
</feature>
<accession>A0A5E4A3F3</accession>
<feature type="region of interest" description="Disordered" evidence="1">
    <location>
        <begin position="25"/>
        <end position="50"/>
    </location>
</feature>
<sequence length="210" mass="22099">MAVPCWDEQSALGALKASEHLLGASGPRVTESGALGPPPPSPLTPQTPRPQIHCRGTASLTPRKVPQTDDLHLFSLICNIRGGKRDLGVPGASGPGSPLLGQVDPSCWPRRFSPLSAPEPVPTGALGPHTVHWTWGLASPGALDPSSPSSVSPVSSKPATQGSFLNLKKQHLPCYKSSPSYVAERQDSQETFKQPPRGVFFLHLCPAVSS</sequence>
<reference evidence="2" key="1">
    <citation type="submission" date="2019-04" db="EMBL/GenBank/DDBJ databases">
        <authorList>
            <person name="Alioto T."/>
            <person name="Alioto T."/>
        </authorList>
    </citation>
    <scope>NUCLEOTIDE SEQUENCE [LARGE SCALE GENOMIC DNA]</scope>
</reference>
<keyword evidence="3" id="KW-1185">Reference proteome</keyword>
<evidence type="ECO:0000313" key="3">
    <source>
        <dbReference type="Proteomes" id="UP000335636"/>
    </source>
</evidence>
<feature type="compositionally biased region" description="Low complexity" evidence="1">
    <location>
        <begin position="145"/>
        <end position="156"/>
    </location>
</feature>
<gene>
    <name evidence="2" type="ORF">MONAX_5E016720</name>
</gene>
<protein>
    <submittedName>
        <fullName evidence="2">Uncharacterized protein</fullName>
    </submittedName>
</protein>
<dbReference type="EMBL" id="CABDUW010000002">
    <property type="protein sequence ID" value="VTJ51211.1"/>
    <property type="molecule type" value="Genomic_DNA"/>
</dbReference>
<proteinExistence type="predicted"/>
<dbReference type="AlphaFoldDB" id="A0A5E4A3F3"/>
<evidence type="ECO:0000256" key="1">
    <source>
        <dbReference type="SAM" id="MobiDB-lite"/>
    </source>
</evidence>
<dbReference type="Proteomes" id="UP000335636">
    <property type="component" value="Unassembled WGS sequence"/>
</dbReference>
<organism evidence="2 3">
    <name type="scientific">Marmota monax</name>
    <name type="common">Woodchuck</name>
    <dbReference type="NCBI Taxonomy" id="9995"/>
    <lineage>
        <taxon>Eukaryota</taxon>
        <taxon>Metazoa</taxon>
        <taxon>Chordata</taxon>
        <taxon>Craniata</taxon>
        <taxon>Vertebrata</taxon>
        <taxon>Euteleostomi</taxon>
        <taxon>Mammalia</taxon>
        <taxon>Eutheria</taxon>
        <taxon>Euarchontoglires</taxon>
        <taxon>Glires</taxon>
        <taxon>Rodentia</taxon>
        <taxon>Sciuromorpha</taxon>
        <taxon>Sciuridae</taxon>
        <taxon>Xerinae</taxon>
        <taxon>Marmotini</taxon>
        <taxon>Marmota</taxon>
    </lineage>
</organism>
<name>A0A5E4A3F3_MARMO</name>
<feature type="compositionally biased region" description="Pro residues" evidence="1">
    <location>
        <begin position="36"/>
        <end position="48"/>
    </location>
</feature>
<evidence type="ECO:0000313" key="2">
    <source>
        <dbReference type="EMBL" id="VTJ51211.1"/>
    </source>
</evidence>